<feature type="region of interest" description="Disordered" evidence="1">
    <location>
        <begin position="164"/>
        <end position="237"/>
    </location>
</feature>
<protein>
    <submittedName>
        <fullName evidence="3">Vacuolar protein sorting related protein</fullName>
    </submittedName>
</protein>
<dbReference type="InterPro" id="IPR048319">
    <property type="entry name" value="Vps52_CC"/>
</dbReference>
<feature type="compositionally biased region" description="Basic and acidic residues" evidence="1">
    <location>
        <begin position="178"/>
        <end position="187"/>
    </location>
</feature>
<feature type="non-terminal residue" evidence="3">
    <location>
        <position position="1"/>
    </location>
</feature>
<feature type="compositionally biased region" description="Basic and acidic residues" evidence="1">
    <location>
        <begin position="225"/>
        <end position="237"/>
    </location>
</feature>
<feature type="region of interest" description="Disordered" evidence="1">
    <location>
        <begin position="406"/>
        <end position="439"/>
    </location>
</feature>
<feature type="domain" description="Vps52 coiled-coil" evidence="2">
    <location>
        <begin position="73"/>
        <end position="151"/>
    </location>
</feature>
<dbReference type="GO" id="GO:0019905">
    <property type="term" value="F:syntaxin binding"/>
    <property type="evidence" value="ECO:0007669"/>
    <property type="project" value="TreeGrafter"/>
</dbReference>
<dbReference type="AlphaFoldDB" id="A0A9K3GKJ5"/>
<proteinExistence type="predicted"/>
<name>A0A9K3GKJ5_9EUKA</name>
<dbReference type="EMBL" id="BDIP01003130">
    <property type="protein sequence ID" value="GIQ87314.1"/>
    <property type="molecule type" value="Genomic_DNA"/>
</dbReference>
<evidence type="ECO:0000256" key="1">
    <source>
        <dbReference type="SAM" id="MobiDB-lite"/>
    </source>
</evidence>
<dbReference type="OrthoDB" id="19482at2759"/>
<dbReference type="GO" id="GO:0032456">
    <property type="term" value="P:endocytic recycling"/>
    <property type="evidence" value="ECO:0007669"/>
    <property type="project" value="TreeGrafter"/>
</dbReference>
<feature type="compositionally biased region" description="Polar residues" evidence="1">
    <location>
        <begin position="202"/>
        <end position="215"/>
    </location>
</feature>
<dbReference type="GO" id="GO:0042147">
    <property type="term" value="P:retrograde transport, endosome to Golgi"/>
    <property type="evidence" value="ECO:0007669"/>
    <property type="project" value="TreeGrafter"/>
</dbReference>
<dbReference type="GO" id="GO:0005829">
    <property type="term" value="C:cytosol"/>
    <property type="evidence" value="ECO:0007669"/>
    <property type="project" value="GOC"/>
</dbReference>
<comment type="caution">
    <text evidence="3">The sequence shown here is derived from an EMBL/GenBank/DDBJ whole genome shotgun (WGS) entry which is preliminary data.</text>
</comment>
<organism evidence="3 4">
    <name type="scientific">Kipferlia bialata</name>
    <dbReference type="NCBI Taxonomy" id="797122"/>
    <lineage>
        <taxon>Eukaryota</taxon>
        <taxon>Metamonada</taxon>
        <taxon>Carpediemonas-like organisms</taxon>
        <taxon>Kipferlia</taxon>
    </lineage>
</organism>
<sequence length="527" mass="58407">MESPGSLFSDLDRLRSHPVVKEALESGEDLRDRLRQQAELLYAKEEEYIERVIARIDDTVLLERESGEMSKHLRAMQARLHSFQKSISGMTDSVTDIQAQSTTLRTKIQNRQDTVIPLCDTLHPLILSPSLIRTIACAPVDSVVYASACDKVIDALLALQDWTRPESEVDESSSTDTDSEHKGERSVRSRGMSAPHTPRVSMPNTPTPLSRSRTGSVGAAPSDSQTERERERERERIERERENGIIDEITPLVLRLREVAIMRIVDLFTKTIARLKTRNRVRHLQQEIVAMAPLYDALYRLDRTKAETVRTGYMHTMTAHYTRHLSGYVSTVTGKYRDCLPCGIGGCSQLGHVPCASPPDLLAEVVARGGGGGKGGPDIEPEPTQRVVGPSFVRVVQTQCPHLRASLDPYSEGKVQEEDPEGKERKKRSIFGGRDDGSDDLSPIAPAYIQACPFSAELGDRYNILVQLNKKARRERERESAQRQPGSGVADTAKVVIDNSCVLPPLALASVKAVQDSTQAASSNWPK</sequence>
<dbReference type="GO" id="GO:0000938">
    <property type="term" value="C:GARP complex"/>
    <property type="evidence" value="ECO:0007669"/>
    <property type="project" value="TreeGrafter"/>
</dbReference>
<keyword evidence="4" id="KW-1185">Reference proteome</keyword>
<dbReference type="PANTHER" id="PTHR14190">
    <property type="entry name" value="SUPPRESSOR OF ACTIN MUTATIONS 2/VACUOLAR PROTEIN SORTING 52"/>
    <property type="match status" value="1"/>
</dbReference>
<reference evidence="3 4" key="1">
    <citation type="journal article" date="2018" name="PLoS ONE">
        <title>The draft genome of Kipferlia bialata reveals reductive genome evolution in fornicate parasites.</title>
        <authorList>
            <person name="Tanifuji G."/>
            <person name="Takabayashi S."/>
            <person name="Kume K."/>
            <person name="Takagi M."/>
            <person name="Nakayama T."/>
            <person name="Kamikawa R."/>
            <person name="Inagaki Y."/>
            <person name="Hashimoto T."/>
        </authorList>
    </citation>
    <scope>NUCLEOTIDE SEQUENCE [LARGE SCALE GENOMIC DNA]</scope>
    <source>
        <strain evidence="3">NY0173</strain>
    </source>
</reference>
<evidence type="ECO:0000313" key="3">
    <source>
        <dbReference type="EMBL" id="GIQ87314.1"/>
    </source>
</evidence>
<evidence type="ECO:0000313" key="4">
    <source>
        <dbReference type="Proteomes" id="UP000265618"/>
    </source>
</evidence>
<dbReference type="PANTHER" id="PTHR14190:SF7">
    <property type="entry name" value="VACUOLAR PROTEIN SORTING-ASSOCIATED PROTEIN 52 HOMOLOG"/>
    <property type="match status" value="1"/>
</dbReference>
<dbReference type="Pfam" id="PF04129">
    <property type="entry name" value="Vps52_CC"/>
    <property type="match status" value="1"/>
</dbReference>
<evidence type="ECO:0000259" key="2">
    <source>
        <dbReference type="Pfam" id="PF04129"/>
    </source>
</evidence>
<accession>A0A9K3GKJ5</accession>
<dbReference type="InterPro" id="IPR007258">
    <property type="entry name" value="Vps52"/>
</dbReference>
<dbReference type="Proteomes" id="UP000265618">
    <property type="component" value="Unassembled WGS sequence"/>
</dbReference>
<gene>
    <name evidence="3" type="ORF">KIPB_009326</name>
</gene>
<dbReference type="GO" id="GO:0006896">
    <property type="term" value="P:Golgi to vacuole transport"/>
    <property type="evidence" value="ECO:0007669"/>
    <property type="project" value="TreeGrafter"/>
</dbReference>